<evidence type="ECO:0000313" key="2">
    <source>
        <dbReference type="EMBL" id="VTZ51358.1"/>
    </source>
</evidence>
<evidence type="ECO:0000313" key="3">
    <source>
        <dbReference type="Proteomes" id="UP000485880"/>
    </source>
</evidence>
<keyword evidence="3" id="KW-1185">Reference proteome</keyword>
<dbReference type="Proteomes" id="UP000485880">
    <property type="component" value="Unassembled WGS sequence"/>
</dbReference>
<accession>A0A8B6MBB8</accession>
<feature type="signal peptide" evidence="1">
    <location>
        <begin position="1"/>
        <end position="19"/>
    </location>
</feature>
<feature type="chain" id="PRO_5032925407" evidence="1">
    <location>
        <begin position="20"/>
        <end position="157"/>
    </location>
</feature>
<gene>
    <name evidence="2" type="ORF">MPC4_370002</name>
</gene>
<name>A0A8B6MBB8_METTU</name>
<evidence type="ECO:0000256" key="1">
    <source>
        <dbReference type="SAM" id="SignalP"/>
    </source>
</evidence>
<proteinExistence type="predicted"/>
<dbReference type="EMBL" id="CABFMQ020000095">
    <property type="protein sequence ID" value="VTZ51358.1"/>
    <property type="molecule type" value="Genomic_DNA"/>
</dbReference>
<organism evidence="2 3">
    <name type="scientific">Methylocella tundrae</name>
    <dbReference type="NCBI Taxonomy" id="227605"/>
    <lineage>
        <taxon>Bacteria</taxon>
        <taxon>Pseudomonadati</taxon>
        <taxon>Pseudomonadota</taxon>
        <taxon>Alphaproteobacteria</taxon>
        <taxon>Hyphomicrobiales</taxon>
        <taxon>Beijerinckiaceae</taxon>
        <taxon>Methylocella</taxon>
    </lineage>
</organism>
<protein>
    <submittedName>
        <fullName evidence="2">Uncharacterized protein</fullName>
    </submittedName>
</protein>
<reference evidence="2 3" key="1">
    <citation type="submission" date="2019-05" db="EMBL/GenBank/DDBJ databases">
        <authorList>
            <person name="Farhan Ul Haque M."/>
        </authorList>
    </citation>
    <scope>NUCLEOTIDE SEQUENCE [LARGE SCALE GENOMIC DNA]</scope>
    <source>
        <strain evidence="2">2</strain>
    </source>
</reference>
<sequence length="157" mass="16778">MRYVLAAALMIGALSHANADCACGPDYCLGDPRFPQKLAAKKARLAKDYPARLVALLDRAGACVAAVDLAPDGFSLMTVAKDGSKLVIAWDIDSERISRAQVADGRALAFYMFNAAHRLACCGETPYDRRPDWDANLGVNTDNAIACKKAGGDVRCQ</sequence>
<comment type="caution">
    <text evidence="2">The sequence shown here is derived from an EMBL/GenBank/DDBJ whole genome shotgun (WGS) entry which is preliminary data.</text>
</comment>
<keyword evidence="1" id="KW-0732">Signal</keyword>
<dbReference type="RefSeq" id="WP_174513186.1">
    <property type="nucleotide sequence ID" value="NZ_CABFMQ020000095.1"/>
</dbReference>
<dbReference type="AlphaFoldDB" id="A0A8B6MBB8"/>